<keyword evidence="1" id="KW-0812">Transmembrane</keyword>
<name>S2IVB6_MUCC1</name>
<evidence type="ECO:0000313" key="2">
    <source>
        <dbReference type="EMBL" id="EPB81239.1"/>
    </source>
</evidence>
<dbReference type="AlphaFoldDB" id="S2IVB6"/>
<dbReference type="InParanoid" id="S2IVB6"/>
<feature type="transmembrane region" description="Helical" evidence="1">
    <location>
        <begin position="121"/>
        <end position="140"/>
    </location>
</feature>
<keyword evidence="3" id="KW-1185">Reference proteome</keyword>
<gene>
    <name evidence="2" type="ORF">HMPREF1544_12062</name>
</gene>
<dbReference type="OMA" id="STTTIKW"/>
<evidence type="ECO:0000313" key="3">
    <source>
        <dbReference type="Proteomes" id="UP000014254"/>
    </source>
</evidence>
<keyword evidence="1" id="KW-1133">Transmembrane helix</keyword>
<proteinExistence type="predicted"/>
<dbReference type="EMBL" id="KE124194">
    <property type="protein sequence ID" value="EPB81239.1"/>
    <property type="molecule type" value="Genomic_DNA"/>
</dbReference>
<evidence type="ECO:0000256" key="1">
    <source>
        <dbReference type="SAM" id="Phobius"/>
    </source>
</evidence>
<sequence>MSTTTIKWDIYDNLEQEHEYLMEDDQEGEYDWPEYKIIDTDIVLNRKALQDIRQQLEEQKQQQQQKQQPEIRGTLSVTSAKNDLIGLDNNPRNSEIDIVQSKGSASSTTNITVTKTTVITYSNNAMTLLLVLCVMIWLGFQFKKHRSISAEKAKQLPYYGNQN</sequence>
<dbReference type="VEuPathDB" id="FungiDB:HMPREF1544_12062"/>
<dbReference type="OrthoDB" id="2272990at2759"/>
<reference evidence="3" key="1">
    <citation type="submission" date="2013-05" db="EMBL/GenBank/DDBJ databases">
        <title>The Genome sequence of Mucor circinelloides f. circinelloides 1006PhL.</title>
        <authorList>
            <consortium name="The Broad Institute Genomics Platform"/>
            <person name="Cuomo C."/>
            <person name="Earl A."/>
            <person name="Findley K."/>
            <person name="Lee S.C."/>
            <person name="Walker B."/>
            <person name="Young S."/>
            <person name="Zeng Q."/>
            <person name="Gargeya S."/>
            <person name="Fitzgerald M."/>
            <person name="Haas B."/>
            <person name="Abouelleil A."/>
            <person name="Allen A.W."/>
            <person name="Alvarado L."/>
            <person name="Arachchi H.M."/>
            <person name="Berlin A.M."/>
            <person name="Chapman S.B."/>
            <person name="Gainer-Dewar J."/>
            <person name="Goldberg J."/>
            <person name="Griggs A."/>
            <person name="Gujja S."/>
            <person name="Hansen M."/>
            <person name="Howarth C."/>
            <person name="Imamovic A."/>
            <person name="Ireland A."/>
            <person name="Larimer J."/>
            <person name="McCowan C."/>
            <person name="Murphy C."/>
            <person name="Pearson M."/>
            <person name="Poon T.W."/>
            <person name="Priest M."/>
            <person name="Roberts A."/>
            <person name="Saif S."/>
            <person name="Shea T."/>
            <person name="Sisk P."/>
            <person name="Sykes S."/>
            <person name="Wortman J."/>
            <person name="Nusbaum C."/>
            <person name="Birren B."/>
        </authorList>
    </citation>
    <scope>NUCLEOTIDE SEQUENCE [LARGE SCALE GENOMIC DNA]</scope>
    <source>
        <strain evidence="3">1006PhL</strain>
    </source>
</reference>
<keyword evidence="1" id="KW-0472">Membrane</keyword>
<organism evidence="2 3">
    <name type="scientific">Mucor circinelloides f. circinelloides (strain 1006PhL)</name>
    <name type="common">Mucormycosis agent</name>
    <name type="synonym">Calyptromyces circinelloides</name>
    <dbReference type="NCBI Taxonomy" id="1220926"/>
    <lineage>
        <taxon>Eukaryota</taxon>
        <taxon>Fungi</taxon>
        <taxon>Fungi incertae sedis</taxon>
        <taxon>Mucoromycota</taxon>
        <taxon>Mucoromycotina</taxon>
        <taxon>Mucoromycetes</taxon>
        <taxon>Mucorales</taxon>
        <taxon>Mucorineae</taxon>
        <taxon>Mucoraceae</taxon>
        <taxon>Mucor</taxon>
    </lineage>
</organism>
<protein>
    <submittedName>
        <fullName evidence="2">Uncharacterized protein</fullName>
    </submittedName>
</protein>
<dbReference type="Proteomes" id="UP000014254">
    <property type="component" value="Unassembled WGS sequence"/>
</dbReference>
<accession>S2IVB6</accession>